<dbReference type="PROSITE" id="PS51747">
    <property type="entry name" value="CYT_DCMP_DEAMINASES_2"/>
    <property type="match status" value="1"/>
</dbReference>
<sequence>MVESFCSFDSAHNHLLSDSFMEEANSESLSSYLSIFDFTRNYRFLLQFTVFDNFQAVAEDKDNKFLMKAVKEAYKAVESGDGDPFGAVVVYKDEIVVSCHNMISKHTDPTAHAEVVAIREACKKLNQIELSDCEMYASCEPCAMCFAAIQYSKFKRLVYGVKVEAAIAVGIDALISDALRGTGSFQKVELKIKKADGDAAVIAEQVFENTKAKFTC</sequence>
<keyword evidence="4" id="KW-0862">Zinc</keyword>
<comment type="similarity">
    <text evidence="1">Belongs to the cytidine and deoxycytidylate deaminase family.</text>
</comment>
<feature type="domain" description="CMP/dCMP-type deaminase" evidence="5">
    <location>
        <begin position="60"/>
        <end position="182"/>
    </location>
</feature>
<dbReference type="GO" id="GO:0006152">
    <property type="term" value="P:purine nucleoside catabolic process"/>
    <property type="evidence" value="ECO:0000318"/>
    <property type="project" value="GO_Central"/>
</dbReference>
<dbReference type="PANTHER" id="PTHR11079">
    <property type="entry name" value="CYTOSINE DEAMINASE FAMILY MEMBER"/>
    <property type="match status" value="1"/>
</dbReference>
<dbReference type="InterPro" id="IPR002125">
    <property type="entry name" value="CMP_dCMP_dom"/>
</dbReference>
<dbReference type="GO" id="GO:0008270">
    <property type="term" value="F:zinc ion binding"/>
    <property type="evidence" value="ECO:0007669"/>
    <property type="project" value="InterPro"/>
</dbReference>
<keyword evidence="2" id="KW-0479">Metal-binding</keyword>
<dbReference type="SUPFAM" id="SSF53927">
    <property type="entry name" value="Cytidine deaminase-like"/>
    <property type="match status" value="1"/>
</dbReference>
<comment type="caution">
    <text evidence="6">The sequence shown here is derived from an EMBL/GenBank/DDBJ whole genome shotgun (WGS) entry which is preliminary data.</text>
</comment>
<evidence type="ECO:0000313" key="6">
    <source>
        <dbReference type="EMBL" id="KAJ0208890.1"/>
    </source>
</evidence>
<dbReference type="InterPro" id="IPR016193">
    <property type="entry name" value="Cytidine_deaminase-like"/>
</dbReference>
<keyword evidence="7" id="KW-1185">Reference proteome</keyword>
<name>A0A9R1VQ56_LACSA</name>
<dbReference type="PANTHER" id="PTHR11079:SF199">
    <property type="entry name" value="CMP_DCMP-TYPE DEAMINASE DOMAIN-CONTAINING PROTEIN"/>
    <property type="match status" value="1"/>
</dbReference>
<reference evidence="6 7" key="1">
    <citation type="journal article" date="2017" name="Nat. Commun.">
        <title>Genome assembly with in vitro proximity ligation data and whole-genome triplication in lettuce.</title>
        <authorList>
            <person name="Reyes-Chin-Wo S."/>
            <person name="Wang Z."/>
            <person name="Yang X."/>
            <person name="Kozik A."/>
            <person name="Arikit S."/>
            <person name="Song C."/>
            <person name="Xia L."/>
            <person name="Froenicke L."/>
            <person name="Lavelle D.O."/>
            <person name="Truco M.J."/>
            <person name="Xia R."/>
            <person name="Zhu S."/>
            <person name="Xu C."/>
            <person name="Xu H."/>
            <person name="Xu X."/>
            <person name="Cox K."/>
            <person name="Korf I."/>
            <person name="Meyers B.C."/>
            <person name="Michelmore R.W."/>
        </authorList>
    </citation>
    <scope>NUCLEOTIDE SEQUENCE [LARGE SCALE GENOMIC DNA]</scope>
    <source>
        <strain evidence="7">cv. Salinas</strain>
        <tissue evidence="6">Seedlings</tissue>
    </source>
</reference>
<dbReference type="PROSITE" id="PS00903">
    <property type="entry name" value="CYT_DCMP_DEAMINASES_1"/>
    <property type="match status" value="1"/>
</dbReference>
<dbReference type="FunFam" id="3.40.140.10:FF:000011">
    <property type="entry name" value="tRNA-specific adenosine deaminase"/>
    <property type="match status" value="1"/>
</dbReference>
<dbReference type="Pfam" id="PF00383">
    <property type="entry name" value="dCMP_cyt_deam_1"/>
    <property type="match status" value="1"/>
</dbReference>
<dbReference type="EMBL" id="NBSK02000004">
    <property type="protein sequence ID" value="KAJ0208890.1"/>
    <property type="molecule type" value="Genomic_DNA"/>
</dbReference>
<dbReference type="GO" id="GO:0047974">
    <property type="term" value="F:guanosine deaminase activity"/>
    <property type="evidence" value="ECO:0000318"/>
    <property type="project" value="GO_Central"/>
</dbReference>
<evidence type="ECO:0000256" key="4">
    <source>
        <dbReference type="ARBA" id="ARBA00022833"/>
    </source>
</evidence>
<dbReference type="CDD" id="cd01285">
    <property type="entry name" value="nucleoside_deaminase"/>
    <property type="match status" value="1"/>
</dbReference>
<evidence type="ECO:0000313" key="7">
    <source>
        <dbReference type="Proteomes" id="UP000235145"/>
    </source>
</evidence>
<organism evidence="6 7">
    <name type="scientific">Lactuca sativa</name>
    <name type="common">Garden lettuce</name>
    <dbReference type="NCBI Taxonomy" id="4236"/>
    <lineage>
        <taxon>Eukaryota</taxon>
        <taxon>Viridiplantae</taxon>
        <taxon>Streptophyta</taxon>
        <taxon>Embryophyta</taxon>
        <taxon>Tracheophyta</taxon>
        <taxon>Spermatophyta</taxon>
        <taxon>Magnoliopsida</taxon>
        <taxon>eudicotyledons</taxon>
        <taxon>Gunneridae</taxon>
        <taxon>Pentapetalae</taxon>
        <taxon>asterids</taxon>
        <taxon>campanulids</taxon>
        <taxon>Asterales</taxon>
        <taxon>Asteraceae</taxon>
        <taxon>Cichorioideae</taxon>
        <taxon>Cichorieae</taxon>
        <taxon>Lactucinae</taxon>
        <taxon>Lactuca</taxon>
    </lineage>
</organism>
<dbReference type="InterPro" id="IPR016192">
    <property type="entry name" value="APOBEC/CMP_deaminase_Zn-bd"/>
</dbReference>
<evidence type="ECO:0000256" key="3">
    <source>
        <dbReference type="ARBA" id="ARBA00022801"/>
    </source>
</evidence>
<evidence type="ECO:0000259" key="5">
    <source>
        <dbReference type="PROSITE" id="PS51747"/>
    </source>
</evidence>
<dbReference type="Proteomes" id="UP000235145">
    <property type="component" value="Unassembled WGS sequence"/>
</dbReference>
<gene>
    <name evidence="6" type="ORF">LSAT_V11C400211210</name>
</gene>
<evidence type="ECO:0000256" key="1">
    <source>
        <dbReference type="ARBA" id="ARBA00006576"/>
    </source>
</evidence>
<protein>
    <recommendedName>
        <fullName evidence="5">CMP/dCMP-type deaminase domain-containing protein</fullName>
    </recommendedName>
</protein>
<accession>A0A9R1VQ56</accession>
<dbReference type="AlphaFoldDB" id="A0A9R1VQ56"/>
<keyword evidence="3" id="KW-0378">Hydrolase</keyword>
<evidence type="ECO:0000256" key="2">
    <source>
        <dbReference type="ARBA" id="ARBA00022723"/>
    </source>
</evidence>
<proteinExistence type="inferred from homology"/>
<dbReference type="Gene3D" id="3.40.140.10">
    <property type="entry name" value="Cytidine Deaminase, domain 2"/>
    <property type="match status" value="1"/>
</dbReference>